<organism evidence="2 3">
    <name type="scientific">Trichomalopsis sarcophagae</name>
    <dbReference type="NCBI Taxonomy" id="543379"/>
    <lineage>
        <taxon>Eukaryota</taxon>
        <taxon>Metazoa</taxon>
        <taxon>Ecdysozoa</taxon>
        <taxon>Arthropoda</taxon>
        <taxon>Hexapoda</taxon>
        <taxon>Insecta</taxon>
        <taxon>Pterygota</taxon>
        <taxon>Neoptera</taxon>
        <taxon>Endopterygota</taxon>
        <taxon>Hymenoptera</taxon>
        <taxon>Apocrita</taxon>
        <taxon>Proctotrupomorpha</taxon>
        <taxon>Chalcidoidea</taxon>
        <taxon>Pteromalidae</taxon>
        <taxon>Pteromalinae</taxon>
        <taxon>Trichomalopsis</taxon>
    </lineage>
</organism>
<keyword evidence="1" id="KW-0732">Signal</keyword>
<evidence type="ECO:0000313" key="2">
    <source>
        <dbReference type="EMBL" id="OXU19220.1"/>
    </source>
</evidence>
<gene>
    <name evidence="2" type="ORF">TSAR_010268</name>
</gene>
<comment type="caution">
    <text evidence="2">The sequence shown here is derived from an EMBL/GenBank/DDBJ whole genome shotgun (WGS) entry which is preliminary data.</text>
</comment>
<evidence type="ECO:0008006" key="4">
    <source>
        <dbReference type="Google" id="ProtNLM"/>
    </source>
</evidence>
<dbReference type="EMBL" id="NNAY01003548">
    <property type="protein sequence ID" value="OXU19220.1"/>
    <property type="molecule type" value="Genomic_DNA"/>
</dbReference>
<keyword evidence="3" id="KW-1185">Reference proteome</keyword>
<feature type="chain" id="PRO_5013348267" description="Bee-milk protein" evidence="1">
    <location>
        <begin position="18"/>
        <end position="156"/>
    </location>
</feature>
<evidence type="ECO:0000313" key="3">
    <source>
        <dbReference type="Proteomes" id="UP000215335"/>
    </source>
</evidence>
<feature type="signal peptide" evidence="1">
    <location>
        <begin position="1"/>
        <end position="17"/>
    </location>
</feature>
<dbReference type="STRING" id="543379.A0A232ELI6"/>
<dbReference type="SUPFAM" id="SSF63825">
    <property type="entry name" value="YWTD domain"/>
    <property type="match status" value="1"/>
</dbReference>
<dbReference type="Proteomes" id="UP000215335">
    <property type="component" value="Unassembled WGS sequence"/>
</dbReference>
<protein>
    <recommendedName>
        <fullName evidence="4">Bee-milk protein</fullName>
    </recommendedName>
</protein>
<name>A0A232ELI6_9HYME</name>
<reference evidence="2 3" key="1">
    <citation type="journal article" date="2017" name="Curr. Biol.">
        <title>The Evolution of Venom by Co-option of Single-Copy Genes.</title>
        <authorList>
            <person name="Martinson E.O."/>
            <person name="Mrinalini"/>
            <person name="Kelkar Y.D."/>
            <person name="Chang C.H."/>
            <person name="Werren J.H."/>
        </authorList>
    </citation>
    <scope>NUCLEOTIDE SEQUENCE [LARGE SCALE GENOMIC DNA]</scope>
    <source>
        <strain evidence="2 3">Alberta</strain>
        <tissue evidence="2">Whole body</tissue>
    </source>
</reference>
<dbReference type="Gene3D" id="2.120.10.30">
    <property type="entry name" value="TolB, C-terminal domain"/>
    <property type="match status" value="1"/>
</dbReference>
<evidence type="ECO:0000256" key="1">
    <source>
        <dbReference type="SAM" id="SignalP"/>
    </source>
</evidence>
<sequence>MILFVVSSFLILQAASGAPVNENEAELLVAARNGVYRMNLDGSNAVIVAEAVDATTTHKIYSKDLFDDFSEIKTVIEDPKEWESRAIAVDYVNDKICAMEHGGKKIDVFELDGNKRVNGINVNLTEPDAVEDYSMDIVVDPNEGLVFYGEFFKDVQ</sequence>
<proteinExistence type="predicted"/>
<dbReference type="InterPro" id="IPR011042">
    <property type="entry name" value="6-blade_b-propeller_TolB-like"/>
</dbReference>
<accession>A0A232ELI6</accession>
<dbReference type="AlphaFoldDB" id="A0A232ELI6"/>